<dbReference type="Pfam" id="PF23419">
    <property type="entry name" value="WD40_RFWD3"/>
    <property type="match status" value="1"/>
</dbReference>
<feature type="region of interest" description="Disordered" evidence="4">
    <location>
        <begin position="1"/>
        <end position="54"/>
    </location>
</feature>
<dbReference type="GO" id="GO:0061630">
    <property type="term" value="F:ubiquitin protein ligase activity"/>
    <property type="evidence" value="ECO:0007669"/>
    <property type="project" value="UniProtKB-EC"/>
</dbReference>
<dbReference type="Proteomes" id="UP001459277">
    <property type="component" value="Unassembled WGS sequence"/>
</dbReference>
<evidence type="ECO:0000256" key="1">
    <source>
        <dbReference type="ARBA" id="ARBA00000900"/>
    </source>
</evidence>
<dbReference type="PANTHER" id="PTHR16047">
    <property type="entry name" value="RFWD3 PROTEIN"/>
    <property type="match status" value="1"/>
</dbReference>
<dbReference type="GO" id="GO:0016604">
    <property type="term" value="C:nuclear body"/>
    <property type="evidence" value="ECO:0007669"/>
    <property type="project" value="UniProtKB-SubCell"/>
</dbReference>
<evidence type="ECO:0000313" key="6">
    <source>
        <dbReference type="EMBL" id="KAK9985579.1"/>
    </source>
</evidence>
<name>A0AAW2BL95_9ROSI</name>
<dbReference type="GO" id="GO:0016567">
    <property type="term" value="P:protein ubiquitination"/>
    <property type="evidence" value="ECO:0007669"/>
    <property type="project" value="InterPro"/>
</dbReference>
<dbReference type="EC" id="2.3.2.27" evidence="2"/>
<reference evidence="6 7" key="1">
    <citation type="submission" date="2024-01" db="EMBL/GenBank/DDBJ databases">
        <title>A telomere-to-telomere, gap-free genome of sweet tea (Lithocarpus litseifolius).</title>
        <authorList>
            <person name="Zhou J."/>
        </authorList>
    </citation>
    <scope>NUCLEOTIDE SEQUENCE [LARGE SCALE GENOMIC DNA]</scope>
    <source>
        <strain evidence="6">Zhou-2022a</strain>
        <tissue evidence="6">Leaf</tissue>
    </source>
</reference>
<evidence type="ECO:0000256" key="2">
    <source>
        <dbReference type="ARBA" id="ARBA00012483"/>
    </source>
</evidence>
<dbReference type="SUPFAM" id="SSF50978">
    <property type="entry name" value="WD40 repeat-like"/>
    <property type="match status" value="1"/>
</dbReference>
<dbReference type="InterPro" id="IPR036322">
    <property type="entry name" value="WD40_repeat_dom_sf"/>
</dbReference>
<comment type="caution">
    <text evidence="6">The sequence shown here is derived from an EMBL/GenBank/DDBJ whole genome shotgun (WGS) entry which is preliminary data.</text>
</comment>
<keyword evidence="7" id="KW-1185">Reference proteome</keyword>
<dbReference type="Gene3D" id="2.130.10.10">
    <property type="entry name" value="YVTN repeat-like/Quinoprotein amine dehydrogenase"/>
    <property type="match status" value="1"/>
</dbReference>
<gene>
    <name evidence="6" type="ORF">SO802_030530</name>
</gene>
<dbReference type="InterPro" id="IPR056527">
    <property type="entry name" value="WD40_RFWD3"/>
</dbReference>
<evidence type="ECO:0000256" key="4">
    <source>
        <dbReference type="SAM" id="MobiDB-lite"/>
    </source>
</evidence>
<proteinExistence type="predicted"/>
<sequence length="324" mass="35852">MADHDEDYAGYLQNVDQLAPLQVDSGSETEEEEDDDDDDEEEEEGEEEEEDEQCKRRRSLLSIYFQAAAWSCSWDLNSSHYIYAGLQNGSLLVFNMHQTDGPVISLKGRSYHPVRTVHSLLHSSTLTSGVRSVLSASSIGLSRWNFDGSETRPFLVPESVNQGICISLSYSPSSDDIVASYRPKVEMQNEMAISQPSITHSQVIGQGVQASHVHYKEVGSNCFQKLGSACANVNESRIPIRSAILDIENQGRMFAYGDEVMRKLILQELPSHEKDNAYGILNEHVAEESKEFIQLQNSVVQPAEEHSGSSLNGGSVAVTLNAVH</sequence>
<feature type="compositionally biased region" description="Acidic residues" evidence="4">
    <location>
        <begin position="27"/>
        <end position="52"/>
    </location>
</feature>
<dbReference type="EMBL" id="JAZDWU010000011">
    <property type="protein sequence ID" value="KAK9985579.1"/>
    <property type="molecule type" value="Genomic_DNA"/>
</dbReference>
<dbReference type="InterPro" id="IPR015943">
    <property type="entry name" value="WD40/YVTN_repeat-like_dom_sf"/>
</dbReference>
<dbReference type="GO" id="GO:0036297">
    <property type="term" value="P:interstrand cross-link repair"/>
    <property type="evidence" value="ECO:0007669"/>
    <property type="project" value="InterPro"/>
</dbReference>
<comment type="catalytic activity">
    <reaction evidence="1">
        <text>S-ubiquitinyl-[E2 ubiquitin-conjugating enzyme]-L-cysteine + [acceptor protein]-L-lysine = [E2 ubiquitin-conjugating enzyme]-L-cysteine + N(6)-ubiquitinyl-[acceptor protein]-L-lysine.</text>
        <dbReference type="EC" id="2.3.2.27"/>
    </reaction>
</comment>
<organism evidence="6 7">
    <name type="scientific">Lithocarpus litseifolius</name>
    <dbReference type="NCBI Taxonomy" id="425828"/>
    <lineage>
        <taxon>Eukaryota</taxon>
        <taxon>Viridiplantae</taxon>
        <taxon>Streptophyta</taxon>
        <taxon>Embryophyta</taxon>
        <taxon>Tracheophyta</taxon>
        <taxon>Spermatophyta</taxon>
        <taxon>Magnoliopsida</taxon>
        <taxon>eudicotyledons</taxon>
        <taxon>Gunneridae</taxon>
        <taxon>Pentapetalae</taxon>
        <taxon>rosids</taxon>
        <taxon>fabids</taxon>
        <taxon>Fagales</taxon>
        <taxon>Fagaceae</taxon>
        <taxon>Lithocarpus</taxon>
    </lineage>
</organism>
<feature type="domain" description="E3 ubiquitin-protein ligase RFWD3-like WD40" evidence="5">
    <location>
        <begin position="66"/>
        <end position="219"/>
    </location>
</feature>
<evidence type="ECO:0000256" key="3">
    <source>
        <dbReference type="ARBA" id="ARBA00034306"/>
    </source>
</evidence>
<protein>
    <recommendedName>
        <fullName evidence="2">RING-type E3 ubiquitin transferase</fullName>
        <ecNumber evidence="2">2.3.2.27</ecNumber>
    </recommendedName>
</protein>
<comment type="subcellular location">
    <subcellularLocation>
        <location evidence="3">Nucleus</location>
        <location evidence="3">Nuclear body</location>
    </subcellularLocation>
</comment>
<evidence type="ECO:0000313" key="7">
    <source>
        <dbReference type="Proteomes" id="UP001459277"/>
    </source>
</evidence>
<accession>A0AAW2BL95</accession>
<dbReference type="PANTHER" id="PTHR16047:SF13">
    <property type="entry name" value="E3 UBIQUITIN-PROTEIN LIGASE RFWD3"/>
    <property type="match status" value="1"/>
</dbReference>
<evidence type="ECO:0000259" key="5">
    <source>
        <dbReference type="Pfam" id="PF23419"/>
    </source>
</evidence>
<dbReference type="InterPro" id="IPR037381">
    <property type="entry name" value="RFWD3"/>
</dbReference>
<dbReference type="AlphaFoldDB" id="A0AAW2BL95"/>